<dbReference type="AlphaFoldDB" id="A0A1W1VN28"/>
<dbReference type="OrthoDB" id="9792789at2"/>
<dbReference type="STRING" id="645990.SAMN00120144_2073"/>
<keyword evidence="5 8" id="KW-0812">Transmembrane</keyword>
<evidence type="ECO:0000313" key="10">
    <source>
        <dbReference type="EMBL" id="SMB94769.1"/>
    </source>
</evidence>
<comment type="subcellular location">
    <subcellularLocation>
        <location evidence="1">Cell membrane</location>
        <topology evidence="1">Multi-pass membrane protein</topology>
    </subcellularLocation>
</comment>
<feature type="transmembrane region" description="Helical" evidence="8">
    <location>
        <begin position="180"/>
        <end position="204"/>
    </location>
</feature>
<evidence type="ECO:0000256" key="4">
    <source>
        <dbReference type="ARBA" id="ARBA00022679"/>
    </source>
</evidence>
<keyword evidence="2" id="KW-1003">Cell membrane</keyword>
<keyword evidence="4 10" id="KW-0808">Transferase</keyword>
<evidence type="ECO:0000313" key="11">
    <source>
        <dbReference type="Proteomes" id="UP000192266"/>
    </source>
</evidence>
<keyword evidence="3" id="KW-0328">Glycosyltransferase</keyword>
<evidence type="ECO:0000256" key="3">
    <source>
        <dbReference type="ARBA" id="ARBA00022676"/>
    </source>
</evidence>
<feature type="transmembrane region" description="Helical" evidence="8">
    <location>
        <begin position="335"/>
        <end position="357"/>
    </location>
</feature>
<reference evidence="10 11" key="1">
    <citation type="submission" date="2017-04" db="EMBL/GenBank/DDBJ databases">
        <authorList>
            <person name="Afonso C.L."/>
            <person name="Miller P.J."/>
            <person name="Scott M.A."/>
            <person name="Spackman E."/>
            <person name="Goraichik I."/>
            <person name="Dimitrov K.M."/>
            <person name="Suarez D.L."/>
            <person name="Swayne D.E."/>
        </authorList>
    </citation>
    <scope>NUCLEOTIDE SEQUENCE [LARGE SCALE GENOMIC DNA]</scope>
    <source>
        <strain evidence="10 11">DSM 11622</strain>
    </source>
</reference>
<keyword evidence="11" id="KW-1185">Reference proteome</keyword>
<dbReference type="GO" id="GO:0005886">
    <property type="term" value="C:plasma membrane"/>
    <property type="evidence" value="ECO:0007669"/>
    <property type="project" value="UniProtKB-SubCell"/>
</dbReference>
<feature type="transmembrane region" description="Helical" evidence="8">
    <location>
        <begin position="303"/>
        <end position="323"/>
    </location>
</feature>
<dbReference type="PANTHER" id="PTHR33908:SF3">
    <property type="entry name" value="UNDECAPRENYL PHOSPHATE-ALPHA-4-AMINO-4-DEOXY-L-ARABINOSE ARABINOSYL TRANSFERASE"/>
    <property type="match status" value="1"/>
</dbReference>
<proteinExistence type="predicted"/>
<dbReference type="GO" id="GO:0010041">
    <property type="term" value="P:response to iron(III) ion"/>
    <property type="evidence" value="ECO:0007669"/>
    <property type="project" value="TreeGrafter"/>
</dbReference>
<feature type="transmembrane region" description="Helical" evidence="8">
    <location>
        <begin position="363"/>
        <end position="384"/>
    </location>
</feature>
<name>A0A1W1VN28_9BACT</name>
<feature type="transmembrane region" description="Helical" evidence="8">
    <location>
        <begin position="150"/>
        <end position="168"/>
    </location>
</feature>
<dbReference type="Pfam" id="PF13231">
    <property type="entry name" value="PMT_2"/>
    <property type="match status" value="1"/>
</dbReference>
<dbReference type="InterPro" id="IPR050297">
    <property type="entry name" value="LipidA_mod_glycosyltrf_83"/>
</dbReference>
<evidence type="ECO:0000256" key="6">
    <source>
        <dbReference type="ARBA" id="ARBA00022989"/>
    </source>
</evidence>
<evidence type="ECO:0000256" key="5">
    <source>
        <dbReference type="ARBA" id="ARBA00022692"/>
    </source>
</evidence>
<feature type="domain" description="Glycosyltransferase RgtA/B/C/D-like" evidence="9">
    <location>
        <begin position="72"/>
        <end position="230"/>
    </location>
</feature>
<feature type="transmembrane region" description="Helical" evidence="8">
    <location>
        <begin position="216"/>
        <end position="235"/>
    </location>
</feature>
<keyword evidence="6 8" id="KW-1133">Transmembrane helix</keyword>
<accession>A0A1W1VN28</accession>
<feature type="transmembrane region" description="Helical" evidence="8">
    <location>
        <begin position="93"/>
        <end position="113"/>
    </location>
</feature>
<evidence type="ECO:0000256" key="2">
    <source>
        <dbReference type="ARBA" id="ARBA00022475"/>
    </source>
</evidence>
<dbReference type="GO" id="GO:0016763">
    <property type="term" value="F:pentosyltransferase activity"/>
    <property type="evidence" value="ECO:0007669"/>
    <property type="project" value="TreeGrafter"/>
</dbReference>
<dbReference type="GO" id="GO:0009103">
    <property type="term" value="P:lipopolysaccharide biosynthetic process"/>
    <property type="evidence" value="ECO:0007669"/>
    <property type="project" value="UniProtKB-ARBA"/>
</dbReference>
<dbReference type="RefSeq" id="WP_084445275.1">
    <property type="nucleotide sequence ID" value="NZ_FWWW01000067.1"/>
</dbReference>
<evidence type="ECO:0000256" key="8">
    <source>
        <dbReference type="SAM" id="Phobius"/>
    </source>
</evidence>
<feature type="transmembrane region" description="Helical" evidence="8">
    <location>
        <begin position="120"/>
        <end position="138"/>
    </location>
</feature>
<dbReference type="Proteomes" id="UP000192266">
    <property type="component" value="Unassembled WGS sequence"/>
</dbReference>
<sequence length="496" mass="54996">MPRSISAPPFAHQLARLLLVLAVSALPLFWLLGSLPAQQWDEARTGLNALEMLRSNNWLVLTHRGEPDLWNSKPPLVPWLMALSFKLLGPTEVALRLPSALAALATVLVVYFAGSRWLGSWRAGLLAALVLLTTQGYVTLHVSRTGDFDALLTLWTTLGTLSWLAYLTTGRARHAWGTGAAFALAVLTKGIAGLLFGPGIIVATLLTGQVRRLRQFAPWGAFFLILGVAVSWYTIRELVAPGYLAGVWQYEVGGPAGEELEGHGHHFFWYVSKLAETKFGAWLVAALGGIGLGWWLPRRSRGWWLSRVLSTVAGMFLLVISLVKTQLDWYDAPVYPLLALLAAGGLVWVGRVVAAHYHRRPAAAARLAAVLLVAAQPYGVQIMLTRRSTDVARRNSSLQYGRHLRAQAQQLPHLREYLLGDDGFFNDSPEFYMAAMTAQYGHRITRVGPWQVGWATPPRVVTTCGAKAWKPWQQYYQTRVLFRTDSCVTFRLEARR</sequence>
<dbReference type="PANTHER" id="PTHR33908">
    <property type="entry name" value="MANNOSYLTRANSFERASE YKCB-RELATED"/>
    <property type="match status" value="1"/>
</dbReference>
<dbReference type="InterPro" id="IPR038731">
    <property type="entry name" value="RgtA/B/C-like"/>
</dbReference>
<evidence type="ECO:0000259" key="9">
    <source>
        <dbReference type="Pfam" id="PF13231"/>
    </source>
</evidence>
<gene>
    <name evidence="10" type="ORF">SAMN00120144_2073</name>
</gene>
<keyword evidence="7 8" id="KW-0472">Membrane</keyword>
<evidence type="ECO:0000256" key="7">
    <source>
        <dbReference type="ARBA" id="ARBA00023136"/>
    </source>
</evidence>
<protein>
    <submittedName>
        <fullName evidence="10">Glycosyl transferase family 39</fullName>
    </submittedName>
</protein>
<dbReference type="EMBL" id="FWWW01000067">
    <property type="protein sequence ID" value="SMB94769.1"/>
    <property type="molecule type" value="Genomic_DNA"/>
</dbReference>
<organism evidence="10 11">
    <name type="scientific">Hymenobacter roseosalivarius DSM 11622</name>
    <dbReference type="NCBI Taxonomy" id="645990"/>
    <lineage>
        <taxon>Bacteria</taxon>
        <taxon>Pseudomonadati</taxon>
        <taxon>Bacteroidota</taxon>
        <taxon>Cytophagia</taxon>
        <taxon>Cytophagales</taxon>
        <taxon>Hymenobacteraceae</taxon>
        <taxon>Hymenobacter</taxon>
    </lineage>
</organism>
<feature type="transmembrane region" description="Helical" evidence="8">
    <location>
        <begin position="279"/>
        <end position="297"/>
    </location>
</feature>
<evidence type="ECO:0000256" key="1">
    <source>
        <dbReference type="ARBA" id="ARBA00004651"/>
    </source>
</evidence>